<dbReference type="AlphaFoldDB" id="A0A2M8WMQ2"/>
<accession>A0A2M8WMQ2</accession>
<proteinExistence type="predicted"/>
<dbReference type="EMBL" id="PGTY01000001">
    <property type="protein sequence ID" value="PJI92217.1"/>
    <property type="molecule type" value="Genomic_DNA"/>
</dbReference>
<dbReference type="Proteomes" id="UP000228531">
    <property type="component" value="Unassembled WGS sequence"/>
</dbReference>
<gene>
    <name evidence="1" type="ORF">BC777_1062</name>
</gene>
<keyword evidence="2" id="KW-1185">Reference proteome</keyword>
<evidence type="ECO:0000313" key="1">
    <source>
        <dbReference type="EMBL" id="PJI92217.1"/>
    </source>
</evidence>
<comment type="caution">
    <text evidence="1">The sequence shown here is derived from an EMBL/GenBank/DDBJ whole genome shotgun (WGS) entry which is preliminary data.</text>
</comment>
<name>A0A2M8WMQ2_9RHOB</name>
<reference evidence="1 2" key="1">
    <citation type="submission" date="2017-11" db="EMBL/GenBank/DDBJ databases">
        <title>Genomic Encyclopedia of Archaeal and Bacterial Type Strains, Phase II (KMG-II): From Individual Species to Whole Genera.</title>
        <authorList>
            <person name="Goeker M."/>
        </authorList>
    </citation>
    <scope>NUCLEOTIDE SEQUENCE [LARGE SCALE GENOMIC DNA]</scope>
    <source>
        <strain evidence="1 2">DSM 29128</strain>
    </source>
</reference>
<organism evidence="1 2">
    <name type="scientific">Yoonia maricola</name>
    <dbReference type="NCBI Taxonomy" id="420999"/>
    <lineage>
        <taxon>Bacteria</taxon>
        <taxon>Pseudomonadati</taxon>
        <taxon>Pseudomonadota</taxon>
        <taxon>Alphaproteobacteria</taxon>
        <taxon>Rhodobacterales</taxon>
        <taxon>Paracoccaceae</taxon>
        <taxon>Yoonia</taxon>
    </lineage>
</organism>
<evidence type="ECO:0000313" key="2">
    <source>
        <dbReference type="Proteomes" id="UP000228531"/>
    </source>
</evidence>
<protein>
    <submittedName>
        <fullName evidence="1">Uncharacterized protein</fullName>
    </submittedName>
</protein>
<sequence>MRGSIDRRALFSLTFRGSANAPLYDTVSQTLCLGGVT</sequence>